<keyword evidence="3" id="KW-1185">Reference proteome</keyword>
<protein>
    <submittedName>
        <fullName evidence="2">Extracellular solute-binding protein</fullName>
    </submittedName>
</protein>
<proteinExistence type="predicted"/>
<reference evidence="2 3" key="1">
    <citation type="journal article" date="2019" name="Microorganisms">
        <title>Paenibacillus lutrae sp. nov., A Chitinolytic Species Isolated from A River Otter in Castril Natural Park, Granada, Spain.</title>
        <authorList>
            <person name="Rodriguez M."/>
            <person name="Reina J.C."/>
            <person name="Bejar V."/>
            <person name="Llamas I."/>
        </authorList>
    </citation>
    <scope>NUCLEOTIDE SEQUENCE [LARGE SCALE GENOMIC DNA]</scope>
    <source>
        <strain evidence="2 3">N10</strain>
    </source>
</reference>
<dbReference type="OrthoDB" id="2823382at2"/>
<accession>A0A7X3FFE3</accession>
<dbReference type="Pfam" id="PF13416">
    <property type="entry name" value="SBP_bac_8"/>
    <property type="match status" value="1"/>
</dbReference>
<dbReference type="InterPro" id="IPR006059">
    <property type="entry name" value="SBP"/>
</dbReference>
<evidence type="ECO:0000313" key="3">
    <source>
        <dbReference type="Proteomes" id="UP000490800"/>
    </source>
</evidence>
<sequence>MTTKLTRLAIILLLCIVTAAGCAPFAKQTAIQEGQEVNYNTNAPTEKPAENIELTLWSHYNGFEAAIAKFQALNPNVKINTKLFTYAEYVSAYLQAIADGTPPDIMMVDSGDFGHFTAIEGLENLLDAPYQAGKYAKEFSPALWDSAMGADGKSLISFPLATGPTVTYYRADILEKHGFPSEPEELAVYMEDPANWLNMARKLRGSGIYITQWDNETLLLFEKTMGTFDRKLNFIRSNQIFYKAVSIAKTVNDDGLEAHLDIWTDAGVKAIRDGNLAMMYLGTWGADQIKSWAPETEGKWRETRLPFGLYGWQNSSNFVLPSAGKNKEMAWKFIEFAVTEQSKEGLFGAVPAYLPARGNAKELAVTNPFLGGQKAYALHEKMMAKVQEFPITPLDYKAQEVWQRGIIEGIERKKDTQKIVEDARAEVEKAVQRDKEILLGNFKN</sequence>
<comment type="caution">
    <text evidence="2">The sequence shown here is derived from an EMBL/GenBank/DDBJ whole genome shotgun (WGS) entry which is preliminary data.</text>
</comment>
<dbReference type="PROSITE" id="PS51257">
    <property type="entry name" value="PROKAR_LIPOPROTEIN"/>
    <property type="match status" value="1"/>
</dbReference>
<dbReference type="PANTHER" id="PTHR43649">
    <property type="entry name" value="ARABINOSE-BINDING PROTEIN-RELATED"/>
    <property type="match status" value="1"/>
</dbReference>
<name>A0A7X3FFE3_9BACL</name>
<evidence type="ECO:0000256" key="1">
    <source>
        <dbReference type="SAM" id="SignalP"/>
    </source>
</evidence>
<keyword evidence="1" id="KW-0732">Signal</keyword>
<dbReference type="PANTHER" id="PTHR43649:SF12">
    <property type="entry name" value="DIACETYLCHITOBIOSE BINDING PROTEIN DASA"/>
    <property type="match status" value="1"/>
</dbReference>
<organism evidence="2 3">
    <name type="scientific">Paenibacillus lutrae</name>
    <dbReference type="NCBI Taxonomy" id="2078573"/>
    <lineage>
        <taxon>Bacteria</taxon>
        <taxon>Bacillati</taxon>
        <taxon>Bacillota</taxon>
        <taxon>Bacilli</taxon>
        <taxon>Bacillales</taxon>
        <taxon>Paenibacillaceae</taxon>
        <taxon>Paenibacillus</taxon>
    </lineage>
</organism>
<dbReference type="Proteomes" id="UP000490800">
    <property type="component" value="Unassembled WGS sequence"/>
</dbReference>
<dbReference type="AlphaFoldDB" id="A0A7X3FFE3"/>
<dbReference type="InterPro" id="IPR050490">
    <property type="entry name" value="Bact_solute-bd_prot1"/>
</dbReference>
<feature type="signal peptide" evidence="1">
    <location>
        <begin position="1"/>
        <end position="19"/>
    </location>
</feature>
<feature type="chain" id="PRO_5039598725" evidence="1">
    <location>
        <begin position="20"/>
        <end position="444"/>
    </location>
</feature>
<dbReference type="EMBL" id="RHLK01000002">
    <property type="protein sequence ID" value="MVO98426.1"/>
    <property type="molecule type" value="Genomic_DNA"/>
</dbReference>
<dbReference type="RefSeq" id="WP_157332678.1">
    <property type="nucleotide sequence ID" value="NZ_RHLK01000002.1"/>
</dbReference>
<gene>
    <name evidence="2" type="ORF">EDM21_02570</name>
</gene>
<evidence type="ECO:0000313" key="2">
    <source>
        <dbReference type="EMBL" id="MVO98426.1"/>
    </source>
</evidence>
<dbReference type="Gene3D" id="3.40.190.10">
    <property type="entry name" value="Periplasmic binding protein-like II"/>
    <property type="match status" value="1"/>
</dbReference>
<dbReference type="SUPFAM" id="SSF53850">
    <property type="entry name" value="Periplasmic binding protein-like II"/>
    <property type="match status" value="1"/>
</dbReference>